<comment type="caution">
    <text evidence="1">The sequence shown here is derived from an EMBL/GenBank/DDBJ whole genome shotgun (WGS) entry which is preliminary data.</text>
</comment>
<evidence type="ECO:0000313" key="2">
    <source>
        <dbReference type="Proteomes" id="UP000323569"/>
    </source>
</evidence>
<dbReference type="Proteomes" id="UP000323569">
    <property type="component" value="Unassembled WGS sequence"/>
</dbReference>
<accession>A0A5A5RAN2</accession>
<sequence>MQQKKLMVIVDSIGFSLRSMRSQKDYLDYLINDQKQDITVVVLADSAFKEVAIETFSRTGAKVYFEDYNDSILNDEMINKIANKYNILIYNIVTERHAVDFLRHNLGDNYPTVKDNKGIAHPVPNKSCLFASEKTIEKVTKKLFYVAHLARDNRDYQDAKVIFLPFSGLKTFGTEYGANDREQQKISEYMSFPFEDSIPAIGKIQKELKEHNIIVIPIIIQYGNLEEIHRKVIEISKQHNLNPLPTSLDIDWNRDFASQVGFFNAINQWSEKTGLPNIAIVHGSSSLHLVEECADPQRIIAFYATHTEKLNIEDDGRIYHLAVAEASGGWLRAVQPLTPYSHNYKQVAQQITEQALLLIQSWIDG</sequence>
<dbReference type="RefSeq" id="WP_149978895.1">
    <property type="nucleotide sequence ID" value="NZ_BHVO01000009.1"/>
</dbReference>
<protein>
    <submittedName>
        <fullName evidence="1">Uncharacterized protein</fullName>
    </submittedName>
</protein>
<proteinExistence type="predicted"/>
<name>A0A5A5RAN2_MICAE</name>
<reference evidence="1 2" key="1">
    <citation type="submission" date="2018-09" db="EMBL/GenBank/DDBJ databases">
        <title>Evolutionary history of phycoerythrin pigmentation in the water bloom-forming cyanobacterium Microcystis aeruginosa.</title>
        <authorList>
            <person name="Tanabe Y."/>
            <person name="Tanabe Y."/>
            <person name="Yamaguchi H."/>
        </authorList>
    </citation>
    <scope>NUCLEOTIDE SEQUENCE [LARGE SCALE GENOMIC DNA]</scope>
    <source>
        <strain evidence="1 2">NIES-2519</strain>
    </source>
</reference>
<dbReference type="EMBL" id="BHVO01000009">
    <property type="protein sequence ID" value="GCA69436.1"/>
    <property type="molecule type" value="Genomic_DNA"/>
</dbReference>
<evidence type="ECO:0000313" key="1">
    <source>
        <dbReference type="EMBL" id="GCA69436.1"/>
    </source>
</evidence>
<organism evidence="1 2">
    <name type="scientific">Microcystis aeruginosa NIES-2519</name>
    <dbReference type="NCBI Taxonomy" id="2303981"/>
    <lineage>
        <taxon>Bacteria</taxon>
        <taxon>Bacillati</taxon>
        <taxon>Cyanobacteriota</taxon>
        <taxon>Cyanophyceae</taxon>
        <taxon>Oscillatoriophycideae</taxon>
        <taxon>Chroococcales</taxon>
        <taxon>Microcystaceae</taxon>
        <taxon>Microcystis</taxon>
    </lineage>
</organism>
<gene>
    <name evidence="1" type="ORF">MiYa_00962</name>
</gene>
<dbReference type="AlphaFoldDB" id="A0A5A5RAN2"/>